<feature type="signal peptide" evidence="1">
    <location>
        <begin position="1"/>
        <end position="40"/>
    </location>
</feature>
<dbReference type="RefSeq" id="WP_157855652.1">
    <property type="nucleotide sequence ID" value="NZ_JBFACJ010000040.1"/>
</dbReference>
<dbReference type="Proteomes" id="UP001603418">
    <property type="component" value="Unassembled WGS sequence"/>
</dbReference>
<evidence type="ECO:0000313" key="2">
    <source>
        <dbReference type="EMBL" id="MFF9886467.1"/>
    </source>
</evidence>
<name>A0ABW6Z5P3_9ACTN</name>
<accession>A0ABW6Z5P3</accession>
<feature type="chain" id="PRO_5047267169" description="Secreted protein" evidence="1">
    <location>
        <begin position="41"/>
        <end position="82"/>
    </location>
</feature>
<evidence type="ECO:0008006" key="4">
    <source>
        <dbReference type="Google" id="ProtNLM"/>
    </source>
</evidence>
<keyword evidence="3" id="KW-1185">Reference proteome</keyword>
<organism evidence="2 3">
    <name type="scientific">Streptomyces eurythermus</name>
    <dbReference type="NCBI Taxonomy" id="42237"/>
    <lineage>
        <taxon>Bacteria</taxon>
        <taxon>Bacillati</taxon>
        <taxon>Actinomycetota</taxon>
        <taxon>Actinomycetes</taxon>
        <taxon>Kitasatosporales</taxon>
        <taxon>Streptomycetaceae</taxon>
        <taxon>Streptomyces</taxon>
    </lineage>
</organism>
<protein>
    <recommendedName>
        <fullName evidence="4">Secreted protein</fullName>
    </recommendedName>
</protein>
<reference evidence="2 3" key="1">
    <citation type="submission" date="2024-10" db="EMBL/GenBank/DDBJ databases">
        <title>The Natural Products Discovery Center: Release of the First 8490 Sequenced Strains for Exploring Actinobacteria Biosynthetic Diversity.</title>
        <authorList>
            <person name="Kalkreuter E."/>
            <person name="Kautsar S.A."/>
            <person name="Yang D."/>
            <person name="Bader C.D."/>
            <person name="Teijaro C.N."/>
            <person name="Fluegel L."/>
            <person name="Davis C.M."/>
            <person name="Simpson J.R."/>
            <person name="Lauterbach L."/>
            <person name="Steele A.D."/>
            <person name="Gui C."/>
            <person name="Meng S."/>
            <person name="Li G."/>
            <person name="Viehrig K."/>
            <person name="Ye F."/>
            <person name="Su P."/>
            <person name="Kiefer A.F."/>
            <person name="Nichols A."/>
            <person name="Cepeda A.J."/>
            <person name="Yan W."/>
            <person name="Fan B."/>
            <person name="Jiang Y."/>
            <person name="Adhikari A."/>
            <person name="Zheng C.-J."/>
            <person name="Schuster L."/>
            <person name="Cowan T.M."/>
            <person name="Smanski M.J."/>
            <person name="Chevrette M.G."/>
            <person name="De Carvalho L.P.S."/>
            <person name="Shen B."/>
        </authorList>
    </citation>
    <scope>NUCLEOTIDE SEQUENCE [LARGE SCALE GENOMIC DNA]</scope>
    <source>
        <strain evidence="2 3">NPDC013366</strain>
    </source>
</reference>
<gene>
    <name evidence="2" type="ORF">ACF1HC_33485</name>
</gene>
<keyword evidence="1" id="KW-0732">Signal</keyword>
<proteinExistence type="predicted"/>
<evidence type="ECO:0000256" key="1">
    <source>
        <dbReference type="SAM" id="SignalP"/>
    </source>
</evidence>
<sequence>MTTTTHFKTAVSRMTRAFTVGATVGIVCAAGAATATTAVAATPTTHVATKTVPASAYARDVDDTVEEIGCGNGLFPPLNFCD</sequence>
<dbReference type="EMBL" id="JBICBM010000020">
    <property type="protein sequence ID" value="MFF9886467.1"/>
    <property type="molecule type" value="Genomic_DNA"/>
</dbReference>
<comment type="caution">
    <text evidence="2">The sequence shown here is derived from an EMBL/GenBank/DDBJ whole genome shotgun (WGS) entry which is preliminary data.</text>
</comment>
<evidence type="ECO:0000313" key="3">
    <source>
        <dbReference type="Proteomes" id="UP001603418"/>
    </source>
</evidence>